<dbReference type="AlphaFoldDB" id="A0A143QMF4"/>
<dbReference type="EMBL" id="CP015220">
    <property type="protein sequence ID" value="AMY23966.1"/>
    <property type="molecule type" value="Genomic_DNA"/>
</dbReference>
<accession>A0A143QMF4</accession>
<dbReference type="PATRIC" id="fig|1653479.3.peg.2700"/>
<dbReference type="RefSeq" id="WP_048319365.1">
    <property type="nucleotide sequence ID" value="NZ_CP015220.1"/>
</dbReference>
<proteinExistence type="predicted"/>
<sequence length="143" mass="14812">MTLVDILPSLGAAYVSRCDPALWPANTHCVYGRITVDGVALEDVADAEGTPVQWGRILITRVRSVIAGEVGVDAEFGDLQQAVVVNRHSVGPVVKVDVHGPGRRCVSPVELPADLRAGDVVALVTSHVHGGACGRSAGSTPVS</sequence>
<dbReference type="Proteomes" id="UP000076038">
    <property type="component" value="Chromosome"/>
</dbReference>
<evidence type="ECO:0000313" key="2">
    <source>
        <dbReference type="Proteomes" id="UP000076038"/>
    </source>
</evidence>
<gene>
    <name evidence="1" type="ORF">A3Q41_02671</name>
</gene>
<dbReference type="KEGG" id="rhs:A3Q41_02671"/>
<organism evidence="1 2">
    <name type="scientific">Rhodococcoides fascians</name>
    <name type="common">Rhodococcus fascians</name>
    <dbReference type="NCBI Taxonomy" id="1828"/>
    <lineage>
        <taxon>Bacteria</taxon>
        <taxon>Bacillati</taxon>
        <taxon>Actinomycetota</taxon>
        <taxon>Actinomycetes</taxon>
        <taxon>Mycobacteriales</taxon>
        <taxon>Nocardiaceae</taxon>
        <taxon>Rhodococcoides</taxon>
    </lineage>
</organism>
<reference evidence="1 2" key="1">
    <citation type="journal article" date="2016" name="Genome Announc.">
        <title>Complete Genome and Plasmid Sequences for Rhodococcus fascians D188 and Draft Sequences for Rhodococcus Isolates PBTS 1 and PBTS 2.</title>
        <authorList>
            <person name="Stamler R.A."/>
            <person name="Vereecke D."/>
            <person name="Zhang Y."/>
            <person name="Schilkey F."/>
            <person name="Devitt N."/>
            <person name="Randall J.J."/>
        </authorList>
    </citation>
    <scope>NUCLEOTIDE SEQUENCE [LARGE SCALE GENOMIC DNA]</scope>
    <source>
        <strain evidence="1 2">PBTS2</strain>
    </source>
</reference>
<evidence type="ECO:0000313" key="1">
    <source>
        <dbReference type="EMBL" id="AMY23966.1"/>
    </source>
</evidence>
<keyword evidence="2" id="KW-1185">Reference proteome</keyword>
<reference evidence="2" key="2">
    <citation type="submission" date="2016-04" db="EMBL/GenBank/DDBJ databases">
        <title>Complete Genome and Plasmid Sequences for Rhodococcus fascians D188 and Draft Sequences for Rhodococcus spp. Isolates PBTS 1 and PBTS 2.</title>
        <authorList>
            <person name="Stamer R."/>
            <person name="Vereecke D."/>
            <person name="Zhang Y."/>
            <person name="Schilkey F."/>
            <person name="Devitt N."/>
            <person name="Randall J."/>
        </authorList>
    </citation>
    <scope>NUCLEOTIDE SEQUENCE [LARGE SCALE GENOMIC DNA]</scope>
    <source>
        <strain evidence="2">PBTS2</strain>
    </source>
</reference>
<name>A0A143QMF4_RHOFA</name>
<protein>
    <submittedName>
        <fullName evidence="1">Uncharacterized protein</fullName>
    </submittedName>
</protein>